<feature type="transmembrane region" description="Helical" evidence="8">
    <location>
        <begin position="442"/>
        <end position="462"/>
    </location>
</feature>
<name>A0A368ZYA3_9FLAO</name>
<keyword evidence="3" id="KW-1003">Cell membrane</keyword>
<keyword evidence="6" id="KW-0406">Ion transport</keyword>
<evidence type="ECO:0000256" key="8">
    <source>
        <dbReference type="SAM" id="Phobius"/>
    </source>
</evidence>
<evidence type="ECO:0000256" key="3">
    <source>
        <dbReference type="ARBA" id="ARBA00022475"/>
    </source>
</evidence>
<dbReference type="InterPro" id="IPR003445">
    <property type="entry name" value="Cat_transpt"/>
</dbReference>
<feature type="transmembrane region" description="Helical" evidence="8">
    <location>
        <begin position="126"/>
        <end position="144"/>
    </location>
</feature>
<evidence type="ECO:0000256" key="4">
    <source>
        <dbReference type="ARBA" id="ARBA00022692"/>
    </source>
</evidence>
<accession>A0A368ZYA3</accession>
<feature type="transmembrane region" description="Helical" evidence="8">
    <location>
        <begin position="388"/>
        <end position="406"/>
    </location>
</feature>
<feature type="transmembrane region" description="Helical" evidence="8">
    <location>
        <begin position="25"/>
        <end position="44"/>
    </location>
</feature>
<comment type="caution">
    <text evidence="9">The sequence shown here is derived from an EMBL/GenBank/DDBJ whole genome shotgun (WGS) entry which is preliminary data.</text>
</comment>
<feature type="transmembrane region" description="Helical" evidence="8">
    <location>
        <begin position="564"/>
        <end position="585"/>
    </location>
</feature>
<dbReference type="GO" id="GO:0005886">
    <property type="term" value="C:plasma membrane"/>
    <property type="evidence" value="ECO:0007669"/>
    <property type="project" value="UniProtKB-SubCell"/>
</dbReference>
<dbReference type="GO" id="GO:0030001">
    <property type="term" value="P:metal ion transport"/>
    <property type="evidence" value="ECO:0007669"/>
    <property type="project" value="UniProtKB-ARBA"/>
</dbReference>
<dbReference type="PANTHER" id="PTHR32024:SF1">
    <property type="entry name" value="KTR SYSTEM POTASSIUM UPTAKE PROTEIN B"/>
    <property type="match status" value="1"/>
</dbReference>
<feature type="transmembrane region" description="Helical" evidence="8">
    <location>
        <begin position="56"/>
        <end position="74"/>
    </location>
</feature>
<keyword evidence="5 8" id="KW-1133">Transmembrane helix</keyword>
<evidence type="ECO:0000313" key="10">
    <source>
        <dbReference type="Proteomes" id="UP000253517"/>
    </source>
</evidence>
<comment type="subcellular location">
    <subcellularLocation>
        <location evidence="1">Cell membrane</location>
        <topology evidence="1">Multi-pass membrane protein</topology>
    </subcellularLocation>
</comment>
<evidence type="ECO:0000256" key="7">
    <source>
        <dbReference type="ARBA" id="ARBA00023136"/>
    </source>
</evidence>
<feature type="transmembrane region" description="Helical" evidence="8">
    <location>
        <begin position="193"/>
        <end position="212"/>
    </location>
</feature>
<dbReference type="GO" id="GO:0008324">
    <property type="term" value="F:monoatomic cation transmembrane transporter activity"/>
    <property type="evidence" value="ECO:0007669"/>
    <property type="project" value="InterPro"/>
</dbReference>
<feature type="transmembrane region" description="Helical" evidence="8">
    <location>
        <begin position="224"/>
        <end position="247"/>
    </location>
</feature>
<keyword evidence="4 8" id="KW-0812">Transmembrane</keyword>
<keyword evidence="10" id="KW-1185">Reference proteome</keyword>
<proteinExistence type="predicted"/>
<keyword evidence="7 8" id="KW-0472">Membrane</keyword>
<evidence type="ECO:0000256" key="5">
    <source>
        <dbReference type="ARBA" id="ARBA00022989"/>
    </source>
</evidence>
<dbReference type="Proteomes" id="UP000253517">
    <property type="component" value="Unassembled WGS sequence"/>
</dbReference>
<evidence type="ECO:0000256" key="6">
    <source>
        <dbReference type="ARBA" id="ARBA00023065"/>
    </source>
</evidence>
<dbReference type="RefSeq" id="WP_114366518.1">
    <property type="nucleotide sequence ID" value="NZ_BHZF01000001.1"/>
</dbReference>
<dbReference type="PANTHER" id="PTHR32024">
    <property type="entry name" value="TRK SYSTEM POTASSIUM UPTAKE PROTEIN TRKG-RELATED"/>
    <property type="match status" value="1"/>
</dbReference>
<dbReference type="AlphaFoldDB" id="A0A368ZYA3"/>
<feature type="transmembrane region" description="Helical" evidence="8">
    <location>
        <begin position="279"/>
        <end position="300"/>
    </location>
</feature>
<feature type="transmembrane region" description="Helical" evidence="8">
    <location>
        <begin position="164"/>
        <end position="181"/>
    </location>
</feature>
<sequence>MTLLNKIREWINIRLYPSKRGVLYFLRRASFVIALVTLCALVINYGYKLSAQEKTLVFKIVQFSLIFYLTKYIIKIIYDFHPIQFIKETKIEALLMLLILINLISLYFFDFNVLKETGNLLNIDNVDAFFNAGIQIYFLVVFLIEFGKASSILDTIKINPSLLFIYSFLILFTIGTALLLMPEMNVTGKSPEFLDALFTSISASCVTGLTVVDTGSFWSFKGQLVILILIQLGGLNIISFATLLVLFTRNNIGLRQQSIMQNNLLADSLSSSSGLLKRIFTYTFTIELIGSVVLFSTFYYQESKSFIRGYFDALFHSISAFNNAGFSTHENGLMAEGVSTAYWYHIIIGILIIIGSLGFSNIYDILSIKKRRLDENKPWLSLKIDTRISLYASAILILSGMVVFFLVERNGILADDSLFVGLVKSFFQSVTARTAGFNTVDIGLLAAPTLILLIFLMFIGASPGSTGGGIKTNTFVLIFIGTYTIIKGRANIEIFKRTIPYDLVMKAYSIMLFAITTISIGIFLLSVFEPEFSLLQLSFEQVSAFATVGLSTGITAELSVPGKIIIMVTMFVGRIGPLTLAYSLLRESKSKSYKYPETRIMVG</sequence>
<dbReference type="EMBL" id="QPJS01000006">
    <property type="protein sequence ID" value="RCX01915.1"/>
    <property type="molecule type" value="Genomic_DNA"/>
</dbReference>
<evidence type="ECO:0000313" key="9">
    <source>
        <dbReference type="EMBL" id="RCX01915.1"/>
    </source>
</evidence>
<feature type="transmembrane region" description="Helical" evidence="8">
    <location>
        <begin position="507"/>
        <end position="528"/>
    </location>
</feature>
<feature type="transmembrane region" description="Helical" evidence="8">
    <location>
        <begin position="342"/>
        <end position="367"/>
    </location>
</feature>
<evidence type="ECO:0000256" key="1">
    <source>
        <dbReference type="ARBA" id="ARBA00004651"/>
    </source>
</evidence>
<keyword evidence="2" id="KW-0813">Transport</keyword>
<organism evidence="9 10">
    <name type="scientific">Schleiferia thermophila</name>
    <dbReference type="NCBI Taxonomy" id="884107"/>
    <lineage>
        <taxon>Bacteria</taxon>
        <taxon>Pseudomonadati</taxon>
        <taxon>Bacteroidota</taxon>
        <taxon>Flavobacteriia</taxon>
        <taxon>Flavobacteriales</taxon>
        <taxon>Schleiferiaceae</taxon>
        <taxon>Schleiferia</taxon>
    </lineage>
</organism>
<feature type="transmembrane region" description="Helical" evidence="8">
    <location>
        <begin position="94"/>
        <end position="114"/>
    </location>
</feature>
<reference evidence="9 10" key="1">
    <citation type="submission" date="2018-07" db="EMBL/GenBank/DDBJ databases">
        <title>Genomic Encyclopedia of Type Strains, Phase IV (KMG-IV): sequencing the most valuable type-strain genomes for metagenomic binning, comparative biology and taxonomic classification.</title>
        <authorList>
            <person name="Goeker M."/>
        </authorList>
    </citation>
    <scope>NUCLEOTIDE SEQUENCE [LARGE SCALE GENOMIC DNA]</scope>
    <source>
        <strain evidence="9 10">DSM 21410</strain>
    </source>
</reference>
<protein>
    <submittedName>
        <fullName evidence="9">Potassium uptake TrkH family protein</fullName>
    </submittedName>
</protein>
<feature type="transmembrane region" description="Helical" evidence="8">
    <location>
        <begin position="468"/>
        <end position="486"/>
    </location>
</feature>
<evidence type="ECO:0000256" key="2">
    <source>
        <dbReference type="ARBA" id="ARBA00022448"/>
    </source>
</evidence>
<dbReference type="Pfam" id="PF02386">
    <property type="entry name" value="TrkH"/>
    <property type="match status" value="1"/>
</dbReference>
<gene>
    <name evidence="9" type="ORF">DES35_10614</name>
</gene>